<reference evidence="2 3" key="1">
    <citation type="journal article" date="2014" name="Genome Announc.">
        <title>Draft Genome Sequence of Geobacillus icigianus Strain G1w1T Isolated from Hot Springs in the Valley of Geysers, Kamchatka (Russian Federation).</title>
        <authorList>
            <person name="Bryanskaya A.V."/>
            <person name="Rozanov A.S."/>
            <person name="Logacheva M.D."/>
            <person name="Kotenko A.V."/>
            <person name="Peltek S.E."/>
        </authorList>
    </citation>
    <scope>NUCLEOTIDE SEQUENCE [LARGE SCALE GENOMIC DNA]</scope>
    <source>
        <strain evidence="2 3">G1w1</strain>
    </source>
</reference>
<organism evidence="2 3">
    <name type="scientific">Geobacillus icigianus</name>
    <dbReference type="NCBI Taxonomy" id="1430331"/>
    <lineage>
        <taxon>Bacteria</taxon>
        <taxon>Bacillati</taxon>
        <taxon>Bacillota</taxon>
        <taxon>Bacilli</taxon>
        <taxon>Bacillales</taxon>
        <taxon>Anoxybacillaceae</taxon>
        <taxon>Geobacillus</taxon>
    </lineage>
</organism>
<feature type="transmembrane region" description="Helical" evidence="1">
    <location>
        <begin position="7"/>
        <end position="25"/>
    </location>
</feature>
<accession>A0ABU6BBC3</accession>
<gene>
    <name evidence="2" type="ORF">EP10_000045</name>
</gene>
<comment type="caution">
    <text evidence="2">The sequence shown here is derived from an EMBL/GenBank/DDBJ whole genome shotgun (WGS) entry which is preliminary data.</text>
</comment>
<proteinExistence type="predicted"/>
<evidence type="ECO:0000313" key="2">
    <source>
        <dbReference type="EMBL" id="MEB3749206.1"/>
    </source>
</evidence>
<dbReference type="Proteomes" id="UP000029267">
    <property type="component" value="Unassembled WGS sequence"/>
</dbReference>
<evidence type="ECO:0000256" key="1">
    <source>
        <dbReference type="SAM" id="Phobius"/>
    </source>
</evidence>
<keyword evidence="3" id="KW-1185">Reference proteome</keyword>
<evidence type="ECO:0000313" key="3">
    <source>
        <dbReference type="Proteomes" id="UP000029267"/>
    </source>
</evidence>
<dbReference type="RefSeq" id="WP_033018845.1">
    <property type="nucleotide sequence ID" value="NZ_JPYA02000001.1"/>
</dbReference>
<keyword evidence="1" id="KW-1133">Transmembrane helix</keyword>
<name>A0ABU6BBC3_9BACL</name>
<feature type="transmembrane region" description="Helical" evidence="1">
    <location>
        <begin position="31"/>
        <end position="49"/>
    </location>
</feature>
<sequence>MKERIAFFFWTAAVIVAFILNLLGFMRLIPLWATMPLLFCCLLGLVSTWNRRHQFKGLPSKRMRL</sequence>
<dbReference type="EMBL" id="JPYA02000001">
    <property type="protein sequence ID" value="MEB3749206.1"/>
    <property type="molecule type" value="Genomic_DNA"/>
</dbReference>
<protein>
    <submittedName>
        <fullName evidence="2">Uncharacterized protein</fullName>
    </submittedName>
</protein>
<keyword evidence="1" id="KW-0812">Transmembrane</keyword>
<keyword evidence="1" id="KW-0472">Membrane</keyword>